<dbReference type="VEuPathDB" id="FungiDB:AeMF1_002352"/>
<dbReference type="Proteomes" id="UP000481153">
    <property type="component" value="Unassembled WGS sequence"/>
</dbReference>
<evidence type="ECO:0000313" key="3">
    <source>
        <dbReference type="EMBL" id="KAF0730599.1"/>
    </source>
</evidence>
<feature type="signal peptide" evidence="2">
    <location>
        <begin position="1"/>
        <end position="21"/>
    </location>
</feature>
<gene>
    <name evidence="3" type="ORF">Ae201684_012018</name>
</gene>
<evidence type="ECO:0008006" key="5">
    <source>
        <dbReference type="Google" id="ProtNLM"/>
    </source>
</evidence>
<keyword evidence="1" id="KW-0812">Transmembrane</keyword>
<feature type="chain" id="PRO_5026281482" description="GPI transamidase component PIG-T" evidence="2">
    <location>
        <begin position="22"/>
        <end position="504"/>
    </location>
</feature>
<protein>
    <recommendedName>
        <fullName evidence="5">GPI transamidase component PIG-T</fullName>
    </recommendedName>
</protein>
<dbReference type="PANTHER" id="PTHR12959">
    <property type="entry name" value="GPI TRANSAMIDASE COMPONENT PIG-T-RELATED"/>
    <property type="match status" value="1"/>
</dbReference>
<keyword evidence="4" id="KW-1185">Reference proteome</keyword>
<dbReference type="EMBL" id="VJMJ01000153">
    <property type="protein sequence ID" value="KAF0730599.1"/>
    <property type="molecule type" value="Genomic_DNA"/>
</dbReference>
<dbReference type="Pfam" id="PF04113">
    <property type="entry name" value="Gpi16"/>
    <property type="match status" value="2"/>
</dbReference>
<proteinExistence type="predicted"/>
<reference evidence="3 4" key="1">
    <citation type="submission" date="2019-07" db="EMBL/GenBank/DDBJ databases">
        <title>Genomics analysis of Aphanomyces spp. identifies a new class of oomycete effector associated with host adaptation.</title>
        <authorList>
            <person name="Gaulin E."/>
        </authorList>
    </citation>
    <scope>NUCLEOTIDE SEQUENCE [LARGE SCALE GENOMIC DNA]</scope>
    <source>
        <strain evidence="3 4">ATCC 201684</strain>
    </source>
</reference>
<evidence type="ECO:0000313" key="4">
    <source>
        <dbReference type="Proteomes" id="UP000481153"/>
    </source>
</evidence>
<sequence length="504" mass="55065">MWFHGAVRAAMAVMAAGVVSGASSYTEDLTIRPLPHVSKVAAHFSFELTTSTNGSTHFDVFPKSIRQVIQKYGVDELHLTFTSGLWRHAQWGSVLGNGPYGVSLQATLQDPSQWTGLTQQLAGLISASLNKLDASTVYPLQSSPSTLHGMLPREELCTENLSPWIKLLPCRAHAGLGGWIRPLAVLDSDFLSMALHVSNEVDASGQRQLRLRQTLTVVRRVKSDWTLASLLDISTSSVCPVAQSSLVTTELFTADASSLRAGASVLYVSSTDDSIYHHVMPLESITSSLSQPWLTSAALAPLPQAYFVSGHRYLTGFGQIQGGIGLRLANTHPTDTIRVSYHESMPWYLKVYFSTVKISVNGEEVDPLTVLHIVPSVQDHPYELSFQVDIAPQSQVLMAYSFDKAFLPMGLHPPDANRGFDVPAASWTAQGTTLFTEPLLVPLPTPDFSMPYNVIVLTSTVVAMSFGIIINALLRHERKTNNLTWLLQKIGAVLSKVTKKDKID</sequence>
<accession>A0A6G0WSY4</accession>
<dbReference type="InterPro" id="IPR007245">
    <property type="entry name" value="PIG-T"/>
</dbReference>
<name>A0A6G0WSY4_9STRA</name>
<dbReference type="AlphaFoldDB" id="A0A6G0WSY4"/>
<feature type="transmembrane region" description="Helical" evidence="1">
    <location>
        <begin position="452"/>
        <end position="474"/>
    </location>
</feature>
<organism evidence="3 4">
    <name type="scientific">Aphanomyces euteiches</name>
    <dbReference type="NCBI Taxonomy" id="100861"/>
    <lineage>
        <taxon>Eukaryota</taxon>
        <taxon>Sar</taxon>
        <taxon>Stramenopiles</taxon>
        <taxon>Oomycota</taxon>
        <taxon>Saprolegniomycetes</taxon>
        <taxon>Saprolegniales</taxon>
        <taxon>Verrucalvaceae</taxon>
        <taxon>Aphanomyces</taxon>
    </lineage>
</organism>
<dbReference type="PANTHER" id="PTHR12959:SF11">
    <property type="entry name" value="GPI TRANSAMIDASE COMPONENT PIG-T"/>
    <property type="match status" value="1"/>
</dbReference>
<dbReference type="GO" id="GO:0042765">
    <property type="term" value="C:GPI-anchor transamidase complex"/>
    <property type="evidence" value="ECO:0007669"/>
    <property type="project" value="InterPro"/>
</dbReference>
<keyword evidence="2" id="KW-0732">Signal</keyword>
<keyword evidence="1" id="KW-0472">Membrane</keyword>
<dbReference type="GO" id="GO:0016255">
    <property type="term" value="P:attachment of GPI anchor to protein"/>
    <property type="evidence" value="ECO:0007669"/>
    <property type="project" value="InterPro"/>
</dbReference>
<evidence type="ECO:0000256" key="1">
    <source>
        <dbReference type="SAM" id="Phobius"/>
    </source>
</evidence>
<comment type="caution">
    <text evidence="3">The sequence shown here is derived from an EMBL/GenBank/DDBJ whole genome shotgun (WGS) entry which is preliminary data.</text>
</comment>
<evidence type="ECO:0000256" key="2">
    <source>
        <dbReference type="SAM" id="SignalP"/>
    </source>
</evidence>
<keyword evidence="1" id="KW-1133">Transmembrane helix</keyword>